<evidence type="ECO:0000256" key="3">
    <source>
        <dbReference type="ARBA" id="ARBA00022692"/>
    </source>
</evidence>
<gene>
    <name evidence="8" type="ORF">KC622_00110</name>
</gene>
<keyword evidence="4 6" id="KW-1133">Transmembrane helix</keyword>
<comment type="caution">
    <text evidence="8">The sequence shown here is derived from an EMBL/GenBank/DDBJ whole genome shotgun (WGS) entry which is preliminary data.</text>
</comment>
<comment type="subcellular location">
    <subcellularLocation>
        <location evidence="1">Cell membrane</location>
        <topology evidence="1">Single-pass membrane protein</topology>
    </subcellularLocation>
</comment>
<feature type="transmembrane region" description="Helical" evidence="6">
    <location>
        <begin position="35"/>
        <end position="62"/>
    </location>
</feature>
<feature type="domain" description="Phage shock protein PspC N-terminal" evidence="7">
    <location>
        <begin position="9"/>
        <end position="64"/>
    </location>
</feature>
<dbReference type="Proteomes" id="UP000748332">
    <property type="component" value="Unassembled WGS sequence"/>
</dbReference>
<dbReference type="Pfam" id="PF04024">
    <property type="entry name" value="PspC"/>
    <property type="match status" value="1"/>
</dbReference>
<evidence type="ECO:0000256" key="4">
    <source>
        <dbReference type="ARBA" id="ARBA00022989"/>
    </source>
</evidence>
<sequence length="151" mass="17079">MPNREGTPTLTRSTKNKLIAGVAGGLGEHFSVDPLIFRIFFLVLAFSNFPAVIVYLALWVLIPIENSHKRDFDKAVKETIDEMTDTAKNLGNDVRQSANSSESRILLGVMAILATAYWFRAFDWFHNFCSWDMFFAAMLIILGIILIFKKS</sequence>
<evidence type="ECO:0000256" key="6">
    <source>
        <dbReference type="SAM" id="Phobius"/>
    </source>
</evidence>
<proteinExistence type="predicted"/>
<dbReference type="InterPro" id="IPR007168">
    <property type="entry name" value="Phageshock_PspC_N"/>
</dbReference>
<dbReference type="EMBL" id="JAGQLM010000005">
    <property type="protein sequence ID" value="MCA9374714.1"/>
    <property type="molecule type" value="Genomic_DNA"/>
</dbReference>
<evidence type="ECO:0000256" key="1">
    <source>
        <dbReference type="ARBA" id="ARBA00004162"/>
    </source>
</evidence>
<evidence type="ECO:0000256" key="2">
    <source>
        <dbReference type="ARBA" id="ARBA00022475"/>
    </source>
</evidence>
<dbReference type="GO" id="GO:0005886">
    <property type="term" value="C:plasma membrane"/>
    <property type="evidence" value="ECO:0007669"/>
    <property type="project" value="UniProtKB-SubCell"/>
</dbReference>
<accession>A0A955HYC3</accession>
<reference evidence="8" key="2">
    <citation type="journal article" date="2021" name="Microbiome">
        <title>Successional dynamics and alternative stable states in a saline activated sludge microbial community over 9 years.</title>
        <authorList>
            <person name="Wang Y."/>
            <person name="Ye J."/>
            <person name="Ju F."/>
            <person name="Liu L."/>
            <person name="Boyd J.A."/>
            <person name="Deng Y."/>
            <person name="Parks D.H."/>
            <person name="Jiang X."/>
            <person name="Yin X."/>
            <person name="Woodcroft B.J."/>
            <person name="Tyson G.W."/>
            <person name="Hugenholtz P."/>
            <person name="Polz M.F."/>
            <person name="Zhang T."/>
        </authorList>
    </citation>
    <scope>NUCLEOTIDE SEQUENCE</scope>
    <source>
        <strain evidence="8">HKST-UBA16</strain>
    </source>
</reference>
<dbReference type="PANTHER" id="PTHR33885">
    <property type="entry name" value="PHAGE SHOCK PROTEIN C"/>
    <property type="match status" value="1"/>
</dbReference>
<dbReference type="AlphaFoldDB" id="A0A955HYC3"/>
<organism evidence="8 9">
    <name type="scientific">Candidatus Dojkabacteria bacterium</name>
    <dbReference type="NCBI Taxonomy" id="2099670"/>
    <lineage>
        <taxon>Bacteria</taxon>
        <taxon>Candidatus Dojkabacteria</taxon>
    </lineage>
</organism>
<dbReference type="PANTHER" id="PTHR33885:SF3">
    <property type="entry name" value="PHAGE SHOCK PROTEIN C"/>
    <property type="match status" value="1"/>
</dbReference>
<evidence type="ECO:0000313" key="9">
    <source>
        <dbReference type="Proteomes" id="UP000748332"/>
    </source>
</evidence>
<feature type="transmembrane region" description="Helical" evidence="6">
    <location>
        <begin position="105"/>
        <end position="122"/>
    </location>
</feature>
<evidence type="ECO:0000313" key="8">
    <source>
        <dbReference type="EMBL" id="MCA9374714.1"/>
    </source>
</evidence>
<evidence type="ECO:0000259" key="7">
    <source>
        <dbReference type="Pfam" id="PF04024"/>
    </source>
</evidence>
<name>A0A955HYC3_9BACT</name>
<protein>
    <submittedName>
        <fullName evidence="8">PspC domain-containing protein</fullName>
    </submittedName>
</protein>
<reference evidence="8" key="1">
    <citation type="submission" date="2020-04" db="EMBL/GenBank/DDBJ databases">
        <authorList>
            <person name="Zhang T."/>
        </authorList>
    </citation>
    <scope>NUCLEOTIDE SEQUENCE</scope>
    <source>
        <strain evidence="8">HKST-UBA16</strain>
    </source>
</reference>
<keyword evidence="5 6" id="KW-0472">Membrane</keyword>
<dbReference type="InterPro" id="IPR052027">
    <property type="entry name" value="PspC"/>
</dbReference>
<evidence type="ECO:0000256" key="5">
    <source>
        <dbReference type="ARBA" id="ARBA00023136"/>
    </source>
</evidence>
<keyword evidence="3 6" id="KW-0812">Transmembrane</keyword>
<keyword evidence="2" id="KW-1003">Cell membrane</keyword>
<feature type="transmembrane region" description="Helical" evidence="6">
    <location>
        <begin position="128"/>
        <end position="148"/>
    </location>
</feature>